<reference evidence="2 3" key="1">
    <citation type="submission" date="2015-08" db="EMBL/GenBank/DDBJ databases">
        <title>Next Generation Sequencing and Analysis of the Genome of Puccinia sorghi L Schw, the Causal Agent of Maize Common Rust.</title>
        <authorList>
            <person name="Rochi L."/>
            <person name="Burguener G."/>
            <person name="Darino M."/>
            <person name="Turjanski A."/>
            <person name="Kreff E."/>
            <person name="Dieguez M.J."/>
            <person name="Sacco F."/>
        </authorList>
    </citation>
    <scope>NUCLEOTIDE SEQUENCE [LARGE SCALE GENOMIC DNA]</scope>
    <source>
        <strain evidence="2 3">RO10H11247</strain>
    </source>
</reference>
<dbReference type="InterPro" id="IPR001763">
    <property type="entry name" value="Rhodanese-like_dom"/>
</dbReference>
<gene>
    <name evidence="2" type="ORF">VP01_2366g1</name>
</gene>
<feature type="domain" description="Rhodanese" evidence="1">
    <location>
        <begin position="29"/>
        <end position="123"/>
    </location>
</feature>
<evidence type="ECO:0000313" key="3">
    <source>
        <dbReference type="Proteomes" id="UP000037035"/>
    </source>
</evidence>
<evidence type="ECO:0000313" key="2">
    <source>
        <dbReference type="EMBL" id="KNZ56605.1"/>
    </source>
</evidence>
<sequence>MNVDIDYQDLKPITQMPSDHGVFRICAYIDVREEGEVIHGNIPSSVNIPMSNFEKLMELHPDDFLKTLGFPKPTLDQKIIFYCRSGARSAKAVEIAKLKGFKNLRNYTGSISYLHLCKGGLQNAGEELDARMPRADSLSNLMETLKHINNNNKSSLGASIGLAFSGAAGTDGAHTNNLNFHAAEYATPINEKTQSSTTLDRKLGWWP</sequence>
<accession>A0A0L6V913</accession>
<keyword evidence="3" id="KW-1185">Reference proteome</keyword>
<name>A0A0L6V913_9BASI</name>
<dbReference type="Pfam" id="PF00581">
    <property type="entry name" value="Rhodanese"/>
    <property type="match status" value="1"/>
</dbReference>
<dbReference type="VEuPathDB" id="FungiDB:VP01_2366g1"/>
<proteinExistence type="predicted"/>
<dbReference type="PANTHER" id="PTHR44086:SF10">
    <property type="entry name" value="THIOSULFATE SULFURTRANSFERASE_RHODANESE-LIKE DOMAIN-CONTAINING PROTEIN 3"/>
    <property type="match status" value="1"/>
</dbReference>
<dbReference type="EMBL" id="LAVV01007243">
    <property type="protein sequence ID" value="KNZ56605.1"/>
    <property type="molecule type" value="Genomic_DNA"/>
</dbReference>
<dbReference type="OrthoDB" id="566238at2759"/>
<dbReference type="GO" id="GO:0005739">
    <property type="term" value="C:mitochondrion"/>
    <property type="evidence" value="ECO:0007669"/>
    <property type="project" value="TreeGrafter"/>
</dbReference>
<dbReference type="Gene3D" id="3.40.250.10">
    <property type="entry name" value="Rhodanese-like domain"/>
    <property type="match status" value="1"/>
</dbReference>
<dbReference type="SMART" id="SM00450">
    <property type="entry name" value="RHOD"/>
    <property type="match status" value="1"/>
</dbReference>
<dbReference type="SUPFAM" id="SSF52821">
    <property type="entry name" value="Rhodanese/Cell cycle control phosphatase"/>
    <property type="match status" value="1"/>
</dbReference>
<dbReference type="GO" id="GO:0004792">
    <property type="term" value="F:thiosulfate-cyanide sulfurtransferase activity"/>
    <property type="evidence" value="ECO:0007669"/>
    <property type="project" value="TreeGrafter"/>
</dbReference>
<dbReference type="STRING" id="27349.A0A0L6V913"/>
<organism evidence="2 3">
    <name type="scientific">Puccinia sorghi</name>
    <dbReference type="NCBI Taxonomy" id="27349"/>
    <lineage>
        <taxon>Eukaryota</taxon>
        <taxon>Fungi</taxon>
        <taxon>Dikarya</taxon>
        <taxon>Basidiomycota</taxon>
        <taxon>Pucciniomycotina</taxon>
        <taxon>Pucciniomycetes</taxon>
        <taxon>Pucciniales</taxon>
        <taxon>Pucciniaceae</taxon>
        <taxon>Puccinia</taxon>
    </lineage>
</organism>
<dbReference type="AlphaFoldDB" id="A0A0L6V913"/>
<comment type="caution">
    <text evidence="2">The sequence shown here is derived from an EMBL/GenBank/DDBJ whole genome shotgun (WGS) entry which is preliminary data.</text>
</comment>
<dbReference type="PROSITE" id="PS50206">
    <property type="entry name" value="RHODANESE_3"/>
    <property type="match status" value="1"/>
</dbReference>
<protein>
    <recommendedName>
        <fullName evidence="1">Rhodanese domain-containing protein</fullName>
    </recommendedName>
</protein>
<dbReference type="Proteomes" id="UP000037035">
    <property type="component" value="Unassembled WGS sequence"/>
</dbReference>
<evidence type="ECO:0000259" key="1">
    <source>
        <dbReference type="PROSITE" id="PS50206"/>
    </source>
</evidence>
<dbReference type="InterPro" id="IPR036873">
    <property type="entry name" value="Rhodanese-like_dom_sf"/>
</dbReference>
<dbReference type="PANTHER" id="PTHR44086">
    <property type="entry name" value="THIOSULFATE SULFURTRANSFERASE RDL2, MITOCHONDRIAL-RELATED"/>
    <property type="match status" value="1"/>
</dbReference>